<dbReference type="PANTHER" id="PTHR43245">
    <property type="entry name" value="BIFUNCTIONAL POLYMYXIN RESISTANCE PROTEIN ARNA"/>
    <property type="match status" value="1"/>
</dbReference>
<accession>A0AAV4GW66</accession>
<dbReference type="SUPFAM" id="SSF51735">
    <property type="entry name" value="NAD(P)-binding Rossmann-fold domains"/>
    <property type="match status" value="1"/>
</dbReference>
<evidence type="ECO:0000259" key="1">
    <source>
        <dbReference type="Pfam" id="PF01370"/>
    </source>
</evidence>
<evidence type="ECO:0000313" key="2">
    <source>
        <dbReference type="EMBL" id="GFR89758.1"/>
    </source>
</evidence>
<dbReference type="EMBL" id="BMAT01001643">
    <property type="protein sequence ID" value="GFR89758.1"/>
    <property type="molecule type" value="Genomic_DNA"/>
</dbReference>
<keyword evidence="3" id="KW-1185">Reference proteome</keyword>
<dbReference type="InterPro" id="IPR036291">
    <property type="entry name" value="NAD(P)-bd_dom_sf"/>
</dbReference>
<dbReference type="InterPro" id="IPR001509">
    <property type="entry name" value="Epimerase_deHydtase"/>
</dbReference>
<reference evidence="2 3" key="1">
    <citation type="journal article" date="2021" name="Elife">
        <title>Chloroplast acquisition without the gene transfer in kleptoplastic sea slugs, Plakobranchus ocellatus.</title>
        <authorList>
            <person name="Maeda T."/>
            <person name="Takahashi S."/>
            <person name="Yoshida T."/>
            <person name="Shimamura S."/>
            <person name="Takaki Y."/>
            <person name="Nagai Y."/>
            <person name="Toyoda A."/>
            <person name="Suzuki Y."/>
            <person name="Arimoto A."/>
            <person name="Ishii H."/>
            <person name="Satoh N."/>
            <person name="Nishiyama T."/>
            <person name="Hasebe M."/>
            <person name="Maruyama T."/>
            <person name="Minagawa J."/>
            <person name="Obokata J."/>
            <person name="Shigenobu S."/>
        </authorList>
    </citation>
    <scope>NUCLEOTIDE SEQUENCE [LARGE SCALE GENOMIC DNA]</scope>
</reference>
<dbReference type="PANTHER" id="PTHR43245:SF11">
    <property type="entry name" value="LD23561P"/>
    <property type="match status" value="1"/>
</dbReference>
<sequence length="129" mass="14531">VYREGIERLSSNCAQAASRCGVKKFVEVSTAQVYCGDKKPMTEDSHLEPWTNLAKHKLEVEKNLASFGSDLNYAIVRPAIVYGLGDRNGLTPRIIIGAIYRYTRQKMQVVSLRTHNKPHINESLVSRPE</sequence>
<comment type="caution">
    <text evidence="2">The sequence shown here is derived from an EMBL/GenBank/DDBJ whole genome shotgun (WGS) entry which is preliminary data.</text>
</comment>
<feature type="non-terminal residue" evidence="2">
    <location>
        <position position="1"/>
    </location>
</feature>
<name>A0AAV4GW66_9GAST</name>
<feature type="domain" description="NAD-dependent epimerase/dehydratase" evidence="1">
    <location>
        <begin position="10"/>
        <end position="110"/>
    </location>
</feature>
<proteinExistence type="predicted"/>
<dbReference type="AlphaFoldDB" id="A0AAV4GW66"/>
<dbReference type="Proteomes" id="UP000762676">
    <property type="component" value="Unassembled WGS sequence"/>
</dbReference>
<dbReference type="Pfam" id="PF01370">
    <property type="entry name" value="Epimerase"/>
    <property type="match status" value="1"/>
</dbReference>
<protein>
    <submittedName>
        <fullName evidence="2">NAD-dependent epimerase/dehydratase</fullName>
    </submittedName>
</protein>
<evidence type="ECO:0000313" key="3">
    <source>
        <dbReference type="Proteomes" id="UP000762676"/>
    </source>
</evidence>
<dbReference type="Gene3D" id="3.40.50.720">
    <property type="entry name" value="NAD(P)-binding Rossmann-like Domain"/>
    <property type="match status" value="1"/>
</dbReference>
<dbReference type="InterPro" id="IPR050177">
    <property type="entry name" value="Lipid_A_modif_metabolic_enz"/>
</dbReference>
<gene>
    <name evidence="2" type="ORF">ElyMa_000801400</name>
</gene>
<organism evidence="2 3">
    <name type="scientific">Elysia marginata</name>
    <dbReference type="NCBI Taxonomy" id="1093978"/>
    <lineage>
        <taxon>Eukaryota</taxon>
        <taxon>Metazoa</taxon>
        <taxon>Spiralia</taxon>
        <taxon>Lophotrochozoa</taxon>
        <taxon>Mollusca</taxon>
        <taxon>Gastropoda</taxon>
        <taxon>Heterobranchia</taxon>
        <taxon>Euthyneura</taxon>
        <taxon>Panpulmonata</taxon>
        <taxon>Sacoglossa</taxon>
        <taxon>Placobranchoidea</taxon>
        <taxon>Plakobranchidae</taxon>
        <taxon>Elysia</taxon>
    </lineage>
</organism>